<sequence length="75" mass="8530">MHELFENGQLDEGPHFCPDDCRHPVLILVHGVPLMVAVDRDGRPEVGVLASDRDSYLQSFMPPESYAQLRRLTVR</sequence>
<proteinExistence type="predicted"/>
<evidence type="ECO:0000313" key="2">
    <source>
        <dbReference type="Proteomes" id="UP001174908"/>
    </source>
</evidence>
<reference evidence="1" key="1">
    <citation type="submission" date="2023-06" db="EMBL/GenBank/DDBJ databases">
        <authorList>
            <person name="Jiang Y."/>
            <person name="Liu Q."/>
        </authorList>
    </citation>
    <scope>NUCLEOTIDE SEQUENCE</scope>
    <source>
        <strain evidence="1">CGMCC 1.12089</strain>
    </source>
</reference>
<dbReference type="RefSeq" id="WP_286659074.1">
    <property type="nucleotide sequence ID" value="NZ_JASZYV010000001.1"/>
</dbReference>
<keyword evidence="2" id="KW-1185">Reference proteome</keyword>
<name>A0ABT7N7V8_9BURK</name>
<evidence type="ECO:0000313" key="1">
    <source>
        <dbReference type="EMBL" id="MDM0044007.1"/>
    </source>
</evidence>
<gene>
    <name evidence="1" type="ORF">QTH91_05900</name>
</gene>
<protein>
    <submittedName>
        <fullName evidence="1">Uncharacterized protein</fullName>
    </submittedName>
</protein>
<dbReference type="EMBL" id="JASZYV010000001">
    <property type="protein sequence ID" value="MDM0044007.1"/>
    <property type="molecule type" value="Genomic_DNA"/>
</dbReference>
<dbReference type="Proteomes" id="UP001174908">
    <property type="component" value="Unassembled WGS sequence"/>
</dbReference>
<organism evidence="1 2">
    <name type="scientific">Variovorax dokdonensis</name>
    <dbReference type="NCBI Taxonomy" id="344883"/>
    <lineage>
        <taxon>Bacteria</taxon>
        <taxon>Pseudomonadati</taxon>
        <taxon>Pseudomonadota</taxon>
        <taxon>Betaproteobacteria</taxon>
        <taxon>Burkholderiales</taxon>
        <taxon>Comamonadaceae</taxon>
        <taxon>Variovorax</taxon>
    </lineage>
</organism>
<accession>A0ABT7N7V8</accession>
<comment type="caution">
    <text evidence="1">The sequence shown here is derived from an EMBL/GenBank/DDBJ whole genome shotgun (WGS) entry which is preliminary data.</text>
</comment>